<keyword evidence="1" id="KW-0732">Signal</keyword>
<dbReference type="InterPro" id="IPR032635">
    <property type="entry name" value="Anti_2"/>
</dbReference>
<proteinExistence type="predicted"/>
<sequence>MGHRRLTDLAQAPLSRNRIATPRLMLLSGCFVAVAALTGCASKGADLKTAEVDRTLYTSEVKPDAKASEPERISDEATIRNAVSAADVQTQGTQELAWANSETGSRGAITAMAEHQNGDQLCRRFTTSRESYDGVALYQGEACKQQSGDWRLQNFKPL</sequence>
<evidence type="ECO:0000256" key="1">
    <source>
        <dbReference type="SAM" id="SignalP"/>
    </source>
</evidence>
<feature type="domain" description="Surface antigen" evidence="2">
    <location>
        <begin position="49"/>
        <end position="157"/>
    </location>
</feature>
<dbReference type="Proteomes" id="UP001205906">
    <property type="component" value="Unassembled WGS sequence"/>
</dbReference>
<dbReference type="RefSeq" id="WP_252815357.1">
    <property type="nucleotide sequence ID" value="NZ_JAMXQS010000001.1"/>
</dbReference>
<name>A0ABT1C133_9HYPH</name>
<evidence type="ECO:0000259" key="2">
    <source>
        <dbReference type="Pfam" id="PF16998"/>
    </source>
</evidence>
<feature type="signal peptide" evidence="1">
    <location>
        <begin position="1"/>
        <end position="35"/>
    </location>
</feature>
<dbReference type="Pfam" id="PF16998">
    <property type="entry name" value="17kDa_Anti_2"/>
    <property type="match status" value="1"/>
</dbReference>
<evidence type="ECO:0000313" key="3">
    <source>
        <dbReference type="EMBL" id="MCO6048529.1"/>
    </source>
</evidence>
<keyword evidence="4" id="KW-1185">Reference proteome</keyword>
<organism evidence="3 4">
    <name type="scientific">Mesorhizobium liriopis</name>
    <dbReference type="NCBI Taxonomy" id="2953882"/>
    <lineage>
        <taxon>Bacteria</taxon>
        <taxon>Pseudomonadati</taxon>
        <taxon>Pseudomonadota</taxon>
        <taxon>Alphaproteobacteria</taxon>
        <taxon>Hyphomicrobiales</taxon>
        <taxon>Phyllobacteriaceae</taxon>
        <taxon>Mesorhizobium</taxon>
    </lineage>
</organism>
<dbReference type="EMBL" id="JAMXQS010000001">
    <property type="protein sequence ID" value="MCO6048529.1"/>
    <property type="molecule type" value="Genomic_DNA"/>
</dbReference>
<evidence type="ECO:0000313" key="4">
    <source>
        <dbReference type="Proteomes" id="UP001205906"/>
    </source>
</evidence>
<accession>A0ABT1C133</accession>
<reference evidence="3 4" key="1">
    <citation type="submission" date="2022-06" db="EMBL/GenBank/DDBJ databases">
        <title>Mesorhizobium sp. strain RP14 Genome sequencing and assembly.</title>
        <authorList>
            <person name="Kim I."/>
        </authorList>
    </citation>
    <scope>NUCLEOTIDE SEQUENCE [LARGE SCALE GENOMIC DNA]</scope>
    <source>
        <strain evidence="4">RP14(2022)</strain>
    </source>
</reference>
<feature type="chain" id="PRO_5045764005" evidence="1">
    <location>
        <begin position="36"/>
        <end position="158"/>
    </location>
</feature>
<comment type="caution">
    <text evidence="3">The sequence shown here is derived from an EMBL/GenBank/DDBJ whole genome shotgun (WGS) entry which is preliminary data.</text>
</comment>
<gene>
    <name evidence="3" type="ORF">NGM99_01830</name>
</gene>
<protein>
    <submittedName>
        <fullName evidence="3">RT0821/Lpp0805 family surface protein</fullName>
    </submittedName>
</protein>